<name>A0ABT4B5E0_9ACTN</name>
<protein>
    <submittedName>
        <fullName evidence="2">ATPase</fullName>
    </submittedName>
</protein>
<feature type="domain" description="ATPase BadF/BadG/BcrA/BcrD type" evidence="1">
    <location>
        <begin position="6"/>
        <end position="284"/>
    </location>
</feature>
<reference evidence="2" key="1">
    <citation type="submission" date="2022-11" db="EMBL/GenBank/DDBJ databases">
        <authorList>
            <person name="Somphong A."/>
            <person name="Phongsopitanun W."/>
        </authorList>
    </citation>
    <scope>NUCLEOTIDE SEQUENCE</scope>
    <source>
        <strain evidence="2">Pm04-4</strain>
    </source>
</reference>
<dbReference type="InterPro" id="IPR052519">
    <property type="entry name" value="Euk-type_GlcNAc_Kinase"/>
</dbReference>
<comment type="caution">
    <text evidence="2">The sequence shown here is derived from an EMBL/GenBank/DDBJ whole genome shotgun (WGS) entry which is preliminary data.</text>
</comment>
<sequence length="304" mass="30253">MDLVAGVDAGGTATKAVVATLDGTIVGRGAAGPGNPLTVGFEAAAGAAADALRAALGALPPSRVVRGVVGVAGTSSLASGDGLSAYERAWKGLNLTAPMTVVGDVVTAFAAGSPAQSGAVLISGTGAIAAEVSGQEVVRTVDGNGWLLGDHGSGRWIALAALRSAVRDWSTPFAAALAHQVGAQSSDALVAWAQRLPFAEIDALALLVCARARANDPEARAITTAAATELMRTLDELGADGPVVLAGSLLTHDTPVQEEVMSALRARAIEFAVSRDPAAGAAWLAARDLGSLPSAALHNALLPH</sequence>
<dbReference type="Pfam" id="PF01869">
    <property type="entry name" value="BcrAD_BadFG"/>
    <property type="match status" value="1"/>
</dbReference>
<dbReference type="EMBL" id="JAPNTZ010000008">
    <property type="protein sequence ID" value="MCY1140850.1"/>
    <property type="molecule type" value="Genomic_DNA"/>
</dbReference>
<keyword evidence="3" id="KW-1185">Reference proteome</keyword>
<dbReference type="PANTHER" id="PTHR43190:SF3">
    <property type="entry name" value="N-ACETYL-D-GLUCOSAMINE KINASE"/>
    <property type="match status" value="1"/>
</dbReference>
<dbReference type="RefSeq" id="WP_267565187.1">
    <property type="nucleotide sequence ID" value="NZ_JAPNTZ010000008.1"/>
</dbReference>
<proteinExistence type="predicted"/>
<evidence type="ECO:0000313" key="3">
    <source>
        <dbReference type="Proteomes" id="UP001151002"/>
    </source>
</evidence>
<dbReference type="PANTHER" id="PTHR43190">
    <property type="entry name" value="N-ACETYL-D-GLUCOSAMINE KINASE"/>
    <property type="match status" value="1"/>
</dbReference>
<evidence type="ECO:0000259" key="1">
    <source>
        <dbReference type="Pfam" id="PF01869"/>
    </source>
</evidence>
<gene>
    <name evidence="2" type="ORF">OWR29_22865</name>
</gene>
<dbReference type="Proteomes" id="UP001151002">
    <property type="component" value="Unassembled WGS sequence"/>
</dbReference>
<dbReference type="SUPFAM" id="SSF53067">
    <property type="entry name" value="Actin-like ATPase domain"/>
    <property type="match status" value="2"/>
</dbReference>
<dbReference type="InterPro" id="IPR002731">
    <property type="entry name" value="ATPase_BadF"/>
</dbReference>
<dbReference type="InterPro" id="IPR043129">
    <property type="entry name" value="ATPase_NBD"/>
</dbReference>
<dbReference type="Gene3D" id="3.30.420.40">
    <property type="match status" value="2"/>
</dbReference>
<organism evidence="2 3">
    <name type="scientific">Paractinoplanes pyxinae</name>
    <dbReference type="NCBI Taxonomy" id="2997416"/>
    <lineage>
        <taxon>Bacteria</taxon>
        <taxon>Bacillati</taxon>
        <taxon>Actinomycetota</taxon>
        <taxon>Actinomycetes</taxon>
        <taxon>Micromonosporales</taxon>
        <taxon>Micromonosporaceae</taxon>
        <taxon>Paractinoplanes</taxon>
    </lineage>
</organism>
<accession>A0ABT4B5E0</accession>
<evidence type="ECO:0000313" key="2">
    <source>
        <dbReference type="EMBL" id="MCY1140850.1"/>
    </source>
</evidence>